<dbReference type="Gene3D" id="1.20.144.10">
    <property type="entry name" value="Phosphatidic acid phosphatase type 2/haloperoxidase"/>
    <property type="match status" value="1"/>
</dbReference>
<feature type="transmembrane region" description="Helical" evidence="1">
    <location>
        <begin position="153"/>
        <end position="171"/>
    </location>
</feature>
<gene>
    <name evidence="3" type="ORF">CATMQ487_42410</name>
</gene>
<name>A0ABN6PVY7_9BURK</name>
<feature type="transmembrane region" description="Helical" evidence="1">
    <location>
        <begin position="178"/>
        <end position="196"/>
    </location>
</feature>
<evidence type="ECO:0000313" key="4">
    <source>
        <dbReference type="Proteomes" id="UP001057498"/>
    </source>
</evidence>
<dbReference type="RefSeq" id="WP_251970480.1">
    <property type="nucleotide sequence ID" value="NZ_AP025730.1"/>
</dbReference>
<dbReference type="EMBL" id="AP025730">
    <property type="protein sequence ID" value="BDI07271.1"/>
    <property type="molecule type" value="Genomic_DNA"/>
</dbReference>
<feature type="domain" description="Phosphatidic acid phosphatase type 2/haloperoxidase" evidence="2">
    <location>
        <begin position="100"/>
        <end position="227"/>
    </location>
</feature>
<keyword evidence="1" id="KW-0812">Transmembrane</keyword>
<dbReference type="Proteomes" id="UP001057498">
    <property type="component" value="Chromosome"/>
</dbReference>
<dbReference type="InterPro" id="IPR000326">
    <property type="entry name" value="PAP2/HPO"/>
</dbReference>
<proteinExistence type="predicted"/>
<keyword evidence="4" id="KW-1185">Reference proteome</keyword>
<keyword evidence="1" id="KW-0472">Membrane</keyword>
<dbReference type="Pfam" id="PF01569">
    <property type="entry name" value="PAP2"/>
    <property type="match status" value="1"/>
</dbReference>
<keyword evidence="1" id="KW-1133">Transmembrane helix</keyword>
<accession>A0ABN6PVY7</accession>
<organism evidence="3 4">
    <name type="scientific">Sphaerotilus microaerophilus</name>
    <dbReference type="NCBI Taxonomy" id="2914710"/>
    <lineage>
        <taxon>Bacteria</taxon>
        <taxon>Pseudomonadati</taxon>
        <taxon>Pseudomonadota</taxon>
        <taxon>Betaproteobacteria</taxon>
        <taxon>Burkholderiales</taxon>
        <taxon>Sphaerotilaceae</taxon>
        <taxon>Sphaerotilus</taxon>
    </lineage>
</organism>
<sequence length="239" mass="25688">MSAAKSAGATAAPPRHRLRTDLAWALAGAALLLAWDGSGLDRPVMHLVGNAQGFAWRDAWLTSSLMHDGGRALAWLIFGLLLVDTLRPLLPGPARGERWRALAATLACLVLVPGIKRSSHTSCPWDLAEFGGRAQYVSHWAFGVTDGGGGHCFPSGHAVAAFAFFAVYFLMRWHRPGFARAWLAGVLLVGGLFGAAQMLRGAHYPSHTLWSAWLCWVTCALVMQWPRLRAALSPSASPA</sequence>
<dbReference type="InterPro" id="IPR036938">
    <property type="entry name" value="PAP2/HPO_sf"/>
</dbReference>
<dbReference type="SUPFAM" id="SSF48317">
    <property type="entry name" value="Acid phosphatase/Vanadium-dependent haloperoxidase"/>
    <property type="match status" value="1"/>
</dbReference>
<evidence type="ECO:0000313" key="3">
    <source>
        <dbReference type="EMBL" id="BDI07271.1"/>
    </source>
</evidence>
<dbReference type="CDD" id="cd03396">
    <property type="entry name" value="PAP2_like_6"/>
    <property type="match status" value="1"/>
</dbReference>
<protein>
    <submittedName>
        <fullName evidence="3">Membrane protein</fullName>
    </submittedName>
</protein>
<evidence type="ECO:0000256" key="1">
    <source>
        <dbReference type="SAM" id="Phobius"/>
    </source>
</evidence>
<reference evidence="3" key="1">
    <citation type="submission" date="2022-04" db="EMBL/GenBank/DDBJ databases">
        <title>Whole genome sequence of Sphaerotilus sp. FB-5.</title>
        <authorList>
            <person name="Takeda M."/>
            <person name="Narihara S."/>
            <person name="Akimoto M."/>
            <person name="Akimoto R."/>
            <person name="Nishiyashiki S."/>
            <person name="Murakami T."/>
        </authorList>
    </citation>
    <scope>NUCLEOTIDE SEQUENCE</scope>
    <source>
        <strain evidence="3">FB-5</strain>
    </source>
</reference>
<feature type="transmembrane region" description="Helical" evidence="1">
    <location>
        <begin position="208"/>
        <end position="225"/>
    </location>
</feature>
<evidence type="ECO:0000259" key="2">
    <source>
        <dbReference type="Pfam" id="PF01569"/>
    </source>
</evidence>